<comment type="subcellular location">
    <subcellularLocation>
        <location evidence="2">Cell membrane</location>
        <topology evidence="2">Multi-pass membrane protein</topology>
    </subcellularLocation>
</comment>
<keyword evidence="5" id="KW-0597">Phosphoprotein</keyword>
<keyword evidence="4" id="KW-1003">Cell membrane</keyword>
<dbReference type="CDD" id="cd06225">
    <property type="entry name" value="HAMP"/>
    <property type="match status" value="1"/>
</dbReference>
<reference evidence="14 15" key="1">
    <citation type="submission" date="2020-04" db="EMBL/GenBank/DDBJ databases">
        <title>Luteolibacter sp. G-1-1-1 isolated from soil.</title>
        <authorList>
            <person name="Dahal R.H."/>
        </authorList>
    </citation>
    <scope>NUCLEOTIDE SEQUENCE [LARGE SCALE GENOMIC DNA]</scope>
    <source>
        <strain evidence="14 15">G-1-1-1</strain>
    </source>
</reference>
<dbReference type="PROSITE" id="PS50109">
    <property type="entry name" value="HIS_KIN"/>
    <property type="match status" value="1"/>
</dbReference>
<keyword evidence="8 14" id="KW-0418">Kinase</keyword>
<evidence type="ECO:0000256" key="3">
    <source>
        <dbReference type="ARBA" id="ARBA00012438"/>
    </source>
</evidence>
<dbReference type="SMART" id="SM00304">
    <property type="entry name" value="HAMP"/>
    <property type="match status" value="1"/>
</dbReference>
<dbReference type="KEGG" id="luo:HHL09_15695"/>
<dbReference type="PANTHER" id="PTHR44936:SF10">
    <property type="entry name" value="SENSOR PROTEIN RSTB"/>
    <property type="match status" value="1"/>
</dbReference>
<evidence type="ECO:0000313" key="15">
    <source>
        <dbReference type="Proteomes" id="UP000501812"/>
    </source>
</evidence>
<dbReference type="CDD" id="cd00082">
    <property type="entry name" value="HisKA"/>
    <property type="match status" value="1"/>
</dbReference>
<dbReference type="InterPro" id="IPR003660">
    <property type="entry name" value="HAMP_dom"/>
</dbReference>
<evidence type="ECO:0000256" key="7">
    <source>
        <dbReference type="ARBA" id="ARBA00022741"/>
    </source>
</evidence>
<feature type="domain" description="HAMP" evidence="13">
    <location>
        <begin position="253"/>
        <end position="305"/>
    </location>
</feature>
<feature type="transmembrane region" description="Helical" evidence="11">
    <location>
        <begin position="233"/>
        <end position="255"/>
    </location>
</feature>
<dbReference type="InterPro" id="IPR050980">
    <property type="entry name" value="2C_sensor_his_kinase"/>
</dbReference>
<evidence type="ECO:0000259" key="12">
    <source>
        <dbReference type="PROSITE" id="PS50109"/>
    </source>
</evidence>
<dbReference type="Pfam" id="PF00672">
    <property type="entry name" value="HAMP"/>
    <property type="match status" value="1"/>
</dbReference>
<gene>
    <name evidence="14" type="ORF">HHL09_15695</name>
</gene>
<dbReference type="SUPFAM" id="SSF47384">
    <property type="entry name" value="Homodimeric domain of signal transducing histidine kinase"/>
    <property type="match status" value="1"/>
</dbReference>
<dbReference type="SUPFAM" id="SSF55874">
    <property type="entry name" value="ATPase domain of HSP90 chaperone/DNA topoisomerase II/histidine kinase"/>
    <property type="match status" value="1"/>
</dbReference>
<keyword evidence="7" id="KW-0547">Nucleotide-binding</keyword>
<name>A0A858RJY2_9BACT</name>
<proteinExistence type="predicted"/>
<dbReference type="InterPro" id="IPR003661">
    <property type="entry name" value="HisK_dim/P_dom"/>
</dbReference>
<dbReference type="InterPro" id="IPR003594">
    <property type="entry name" value="HATPase_dom"/>
</dbReference>
<keyword evidence="11" id="KW-0472">Membrane</keyword>
<evidence type="ECO:0000256" key="9">
    <source>
        <dbReference type="ARBA" id="ARBA00022840"/>
    </source>
</evidence>
<dbReference type="PRINTS" id="PR00344">
    <property type="entry name" value="BCTRLSENSOR"/>
</dbReference>
<evidence type="ECO:0000256" key="6">
    <source>
        <dbReference type="ARBA" id="ARBA00022679"/>
    </source>
</evidence>
<evidence type="ECO:0000256" key="2">
    <source>
        <dbReference type="ARBA" id="ARBA00004651"/>
    </source>
</evidence>
<dbReference type="InterPro" id="IPR036890">
    <property type="entry name" value="HATPase_C_sf"/>
</dbReference>
<organism evidence="14 15">
    <name type="scientific">Luteolibacter luteus</name>
    <dbReference type="NCBI Taxonomy" id="2728835"/>
    <lineage>
        <taxon>Bacteria</taxon>
        <taxon>Pseudomonadati</taxon>
        <taxon>Verrucomicrobiota</taxon>
        <taxon>Verrucomicrobiia</taxon>
        <taxon>Verrucomicrobiales</taxon>
        <taxon>Verrucomicrobiaceae</taxon>
        <taxon>Luteolibacter</taxon>
    </lineage>
</organism>
<keyword evidence="6" id="KW-0808">Transferase</keyword>
<evidence type="ECO:0000256" key="1">
    <source>
        <dbReference type="ARBA" id="ARBA00000085"/>
    </source>
</evidence>
<dbReference type="PANTHER" id="PTHR44936">
    <property type="entry name" value="SENSOR PROTEIN CREC"/>
    <property type="match status" value="1"/>
</dbReference>
<feature type="compositionally biased region" description="Basic and acidic residues" evidence="10">
    <location>
        <begin position="104"/>
        <end position="114"/>
    </location>
</feature>
<dbReference type="SMART" id="SM00387">
    <property type="entry name" value="HATPase_c"/>
    <property type="match status" value="1"/>
</dbReference>
<evidence type="ECO:0000256" key="10">
    <source>
        <dbReference type="SAM" id="MobiDB-lite"/>
    </source>
</evidence>
<dbReference type="GO" id="GO:0000155">
    <property type="term" value="F:phosphorelay sensor kinase activity"/>
    <property type="evidence" value="ECO:0007669"/>
    <property type="project" value="InterPro"/>
</dbReference>
<feature type="compositionally biased region" description="Basic and acidic residues" evidence="10">
    <location>
        <begin position="160"/>
        <end position="175"/>
    </location>
</feature>
<evidence type="ECO:0000313" key="14">
    <source>
        <dbReference type="EMBL" id="QJE97172.1"/>
    </source>
</evidence>
<keyword evidence="9" id="KW-0067">ATP-binding</keyword>
<dbReference type="InterPro" id="IPR004358">
    <property type="entry name" value="Sig_transdc_His_kin-like_C"/>
</dbReference>
<sequence>MAKMLVWLLVHLGVLAAVFALFVAWQLRLGLDSLLSGAAGERLKIAGDELATELRASQRKEWPEILRQHEQALGIQLFLQLGPDQWIGPRPEAVPENVERRIKEFRRPQGDARPPRGFGGRGPEGRRGPPPEGPPDDFAEGPPPGGGPPGMRGFPPPREGPGEEDGRPRMADRMAKPQVRPDFLIRGKGGNGYWAGIDLPLFDPPQEVPLHALLILRSADLSGNGLFFDLKPWGVGALVVLGLSLLLWAPFIIGITRYVSRLSRATEAIADGRFEARVGVERSDELGSLGASIESMASRLDRLVRGQKRFLGDVAHELCSPLARIRTGLGVMEYGLSSEQQTRLESIEEDVSELSRLVSEVLAFTKASTAPGSVRLENVEILPIVQLALSRECAGQHSEIRIAPALAVTADRNLFARAVANVLRNARNHGGDDCLVKIAAAPHGDAVELVIADNGPGVDSADLPRLFEPFYRPDAARTREAGGSGLGLAIVRAGVEACGGTVRAEPAAPHGLAVIFRLPVAKYDKSSN</sequence>
<dbReference type="Gene3D" id="1.10.8.500">
    <property type="entry name" value="HAMP domain in histidine kinase"/>
    <property type="match status" value="1"/>
</dbReference>
<dbReference type="InterPro" id="IPR036097">
    <property type="entry name" value="HisK_dim/P_sf"/>
</dbReference>
<keyword evidence="11" id="KW-0812">Transmembrane</keyword>
<evidence type="ECO:0000256" key="5">
    <source>
        <dbReference type="ARBA" id="ARBA00022553"/>
    </source>
</evidence>
<keyword evidence="11" id="KW-1133">Transmembrane helix</keyword>
<comment type="catalytic activity">
    <reaction evidence="1">
        <text>ATP + protein L-histidine = ADP + protein N-phospho-L-histidine.</text>
        <dbReference type="EC" id="2.7.13.3"/>
    </reaction>
</comment>
<dbReference type="RefSeq" id="WP_169455572.1">
    <property type="nucleotide sequence ID" value="NZ_CP051774.1"/>
</dbReference>
<dbReference type="Pfam" id="PF02518">
    <property type="entry name" value="HATPase_c"/>
    <property type="match status" value="1"/>
</dbReference>
<feature type="domain" description="Histidine kinase" evidence="12">
    <location>
        <begin position="313"/>
        <end position="522"/>
    </location>
</feature>
<dbReference type="GO" id="GO:0005886">
    <property type="term" value="C:plasma membrane"/>
    <property type="evidence" value="ECO:0007669"/>
    <property type="project" value="UniProtKB-SubCell"/>
</dbReference>
<evidence type="ECO:0000256" key="11">
    <source>
        <dbReference type="SAM" id="Phobius"/>
    </source>
</evidence>
<dbReference type="SMART" id="SM00388">
    <property type="entry name" value="HisKA"/>
    <property type="match status" value="1"/>
</dbReference>
<dbReference type="InterPro" id="IPR005467">
    <property type="entry name" value="His_kinase_dom"/>
</dbReference>
<keyword evidence="15" id="KW-1185">Reference proteome</keyword>
<evidence type="ECO:0000256" key="4">
    <source>
        <dbReference type="ARBA" id="ARBA00022475"/>
    </source>
</evidence>
<evidence type="ECO:0000256" key="8">
    <source>
        <dbReference type="ARBA" id="ARBA00022777"/>
    </source>
</evidence>
<dbReference type="AlphaFoldDB" id="A0A858RJY2"/>
<dbReference type="SUPFAM" id="SSF158472">
    <property type="entry name" value="HAMP domain-like"/>
    <property type="match status" value="1"/>
</dbReference>
<dbReference type="Proteomes" id="UP000501812">
    <property type="component" value="Chromosome"/>
</dbReference>
<protein>
    <recommendedName>
        <fullName evidence="3">histidine kinase</fullName>
        <ecNumber evidence="3">2.7.13.3</ecNumber>
    </recommendedName>
</protein>
<dbReference type="EC" id="2.7.13.3" evidence="3"/>
<dbReference type="PROSITE" id="PS50885">
    <property type="entry name" value="HAMP"/>
    <property type="match status" value="1"/>
</dbReference>
<dbReference type="Pfam" id="PF00512">
    <property type="entry name" value="HisKA"/>
    <property type="match status" value="1"/>
</dbReference>
<dbReference type="EMBL" id="CP051774">
    <property type="protein sequence ID" value="QJE97172.1"/>
    <property type="molecule type" value="Genomic_DNA"/>
</dbReference>
<accession>A0A858RJY2</accession>
<dbReference type="Gene3D" id="3.30.565.10">
    <property type="entry name" value="Histidine kinase-like ATPase, C-terminal domain"/>
    <property type="match status" value="1"/>
</dbReference>
<feature type="region of interest" description="Disordered" evidence="10">
    <location>
        <begin position="104"/>
        <end position="176"/>
    </location>
</feature>
<dbReference type="Gene3D" id="1.10.287.130">
    <property type="match status" value="1"/>
</dbReference>
<dbReference type="GO" id="GO:0005524">
    <property type="term" value="F:ATP binding"/>
    <property type="evidence" value="ECO:0007669"/>
    <property type="project" value="UniProtKB-KW"/>
</dbReference>
<evidence type="ECO:0000259" key="13">
    <source>
        <dbReference type="PROSITE" id="PS50885"/>
    </source>
</evidence>